<gene>
    <name evidence="2" type="ORF">AVEN_76555_1</name>
</gene>
<protein>
    <submittedName>
        <fullName evidence="2">Uncharacterized protein</fullName>
    </submittedName>
</protein>
<feature type="region of interest" description="Disordered" evidence="1">
    <location>
        <begin position="1"/>
        <end position="35"/>
    </location>
</feature>
<dbReference type="EMBL" id="BGPR01014879">
    <property type="protein sequence ID" value="GBN67108.1"/>
    <property type="molecule type" value="Genomic_DNA"/>
</dbReference>
<dbReference type="AlphaFoldDB" id="A0A4Y2QUU4"/>
<reference evidence="2 3" key="1">
    <citation type="journal article" date="2019" name="Sci. Rep.">
        <title>Orb-weaving spider Araneus ventricosus genome elucidates the spidroin gene catalogue.</title>
        <authorList>
            <person name="Kono N."/>
            <person name="Nakamura H."/>
            <person name="Ohtoshi R."/>
            <person name="Moran D.A.P."/>
            <person name="Shinohara A."/>
            <person name="Yoshida Y."/>
            <person name="Fujiwara M."/>
            <person name="Mori M."/>
            <person name="Tomita M."/>
            <person name="Arakawa K."/>
        </authorList>
    </citation>
    <scope>NUCLEOTIDE SEQUENCE [LARGE SCALE GENOMIC DNA]</scope>
</reference>
<keyword evidence="3" id="KW-1185">Reference proteome</keyword>
<comment type="caution">
    <text evidence="2">The sequence shown here is derived from an EMBL/GenBank/DDBJ whole genome shotgun (WGS) entry which is preliminary data.</text>
</comment>
<dbReference type="Proteomes" id="UP000499080">
    <property type="component" value="Unassembled WGS sequence"/>
</dbReference>
<evidence type="ECO:0000313" key="3">
    <source>
        <dbReference type="Proteomes" id="UP000499080"/>
    </source>
</evidence>
<name>A0A4Y2QUU4_ARAVE</name>
<proteinExistence type="predicted"/>
<organism evidence="2 3">
    <name type="scientific">Araneus ventricosus</name>
    <name type="common">Orbweaver spider</name>
    <name type="synonym">Epeira ventricosa</name>
    <dbReference type="NCBI Taxonomy" id="182803"/>
    <lineage>
        <taxon>Eukaryota</taxon>
        <taxon>Metazoa</taxon>
        <taxon>Ecdysozoa</taxon>
        <taxon>Arthropoda</taxon>
        <taxon>Chelicerata</taxon>
        <taxon>Arachnida</taxon>
        <taxon>Araneae</taxon>
        <taxon>Araneomorphae</taxon>
        <taxon>Entelegynae</taxon>
        <taxon>Araneoidea</taxon>
        <taxon>Araneidae</taxon>
        <taxon>Araneus</taxon>
    </lineage>
</organism>
<evidence type="ECO:0000256" key="1">
    <source>
        <dbReference type="SAM" id="MobiDB-lite"/>
    </source>
</evidence>
<sequence length="91" mass="10292">MGRPLQSSEKPCCTYSRQSQRKPPQPTSPQLHSRAAAPLTVCRPLQATPLCSRWTSYRHGWLHPCRRLLTVWESENSFSVMVTGGLGKAIW</sequence>
<evidence type="ECO:0000313" key="2">
    <source>
        <dbReference type="EMBL" id="GBN67108.1"/>
    </source>
</evidence>
<feature type="compositionally biased region" description="Polar residues" evidence="1">
    <location>
        <begin position="1"/>
        <end position="22"/>
    </location>
</feature>
<accession>A0A4Y2QUU4</accession>